<reference evidence="1" key="1">
    <citation type="journal article" date="2014" name="Int. J. Syst. Evol. Microbiol.">
        <title>Complete genome sequence of Corynebacterium casei LMG S-19264T (=DSM 44701T), isolated from a smear-ripened cheese.</title>
        <authorList>
            <consortium name="US DOE Joint Genome Institute (JGI-PGF)"/>
            <person name="Walter F."/>
            <person name="Albersmeier A."/>
            <person name="Kalinowski J."/>
            <person name="Ruckert C."/>
        </authorList>
    </citation>
    <scope>NUCLEOTIDE SEQUENCE</scope>
    <source>
        <strain evidence="1">KCTC 12368</strain>
    </source>
</reference>
<keyword evidence="2" id="KW-1185">Reference proteome</keyword>
<evidence type="ECO:0000313" key="1">
    <source>
        <dbReference type="EMBL" id="GGZ33009.1"/>
    </source>
</evidence>
<evidence type="ECO:0008006" key="3">
    <source>
        <dbReference type="Google" id="ProtNLM"/>
    </source>
</evidence>
<reference evidence="1" key="2">
    <citation type="submission" date="2020-09" db="EMBL/GenBank/DDBJ databases">
        <authorList>
            <person name="Sun Q."/>
            <person name="Kim S."/>
        </authorList>
    </citation>
    <scope>NUCLEOTIDE SEQUENCE</scope>
    <source>
        <strain evidence="1">KCTC 12368</strain>
    </source>
</reference>
<accession>A0A918Q410</accession>
<name>A0A918Q410_9BACT</name>
<comment type="caution">
    <text evidence="1">The sequence shown here is derived from an EMBL/GenBank/DDBJ whole genome shotgun (WGS) entry which is preliminary data.</text>
</comment>
<organism evidence="1 2">
    <name type="scientific">Echinicola pacifica</name>
    <dbReference type="NCBI Taxonomy" id="346377"/>
    <lineage>
        <taxon>Bacteria</taxon>
        <taxon>Pseudomonadati</taxon>
        <taxon>Bacteroidota</taxon>
        <taxon>Cytophagia</taxon>
        <taxon>Cytophagales</taxon>
        <taxon>Cyclobacteriaceae</taxon>
        <taxon>Echinicola</taxon>
    </lineage>
</organism>
<proteinExistence type="predicted"/>
<protein>
    <recommendedName>
        <fullName evidence="3">DUF1963 domain-containing protein</fullName>
    </recommendedName>
</protein>
<dbReference type="AlphaFoldDB" id="A0A918Q410"/>
<sequence length="284" mass="32845">MNKNEPRLPTEAFEIEISDMDHQEGWTAGMPAGISHQQWPRSTYYGYPLPHRFTVKVPREYRVKGEEFIAVSVFFGSDEPYQQYRKKYHGVEQVFANPTLSPEQENSPFWQGLLAYIQNPHPMERRMKDILGQSWALIWLTKEEFQAPLSDFPSHASSLYPGFSIEEMNKDEIGTNCFSDYDDPHYIRMSIRKGDVNVGRSMEEFEDIDDPNHYIPIFSEEGKKFQLNQYFGSNHIGGTANPYQGYPEFSPFYIEFEEEMGGMNMGGGNGQIDLLHDMVDWACG</sequence>
<gene>
    <name evidence="1" type="ORF">GCM10007049_28300</name>
</gene>
<dbReference type="EMBL" id="BMWX01000004">
    <property type="protein sequence ID" value="GGZ33009.1"/>
    <property type="molecule type" value="Genomic_DNA"/>
</dbReference>
<evidence type="ECO:0000313" key="2">
    <source>
        <dbReference type="Proteomes" id="UP000619457"/>
    </source>
</evidence>
<dbReference type="Proteomes" id="UP000619457">
    <property type="component" value="Unassembled WGS sequence"/>
</dbReference>
<dbReference type="RefSeq" id="WP_018475883.1">
    <property type="nucleotide sequence ID" value="NZ_BMWX01000004.1"/>
</dbReference>